<evidence type="ECO:0000313" key="1">
    <source>
        <dbReference type="EMBL" id="PKV76470.1"/>
    </source>
</evidence>
<dbReference type="InterPro" id="IPR010310">
    <property type="entry name" value="T7SS_ESAT-6-like"/>
</dbReference>
<dbReference type="SUPFAM" id="SSF140453">
    <property type="entry name" value="EsxAB dimer-like"/>
    <property type="match status" value="1"/>
</dbReference>
<gene>
    <name evidence="1" type="ORF">ATK86_7395</name>
</gene>
<proteinExistence type="predicted"/>
<dbReference type="Gene3D" id="1.10.287.1060">
    <property type="entry name" value="ESAT-6-like"/>
    <property type="match status" value="1"/>
</dbReference>
<reference evidence="1 2" key="1">
    <citation type="submission" date="2017-12" db="EMBL/GenBank/DDBJ databases">
        <title>Sequencing the genomes of 1000 Actinobacteria strains.</title>
        <authorList>
            <person name="Klenk H.-P."/>
        </authorList>
    </citation>
    <scope>NUCLEOTIDE SEQUENCE [LARGE SCALE GENOMIC DNA]</scope>
    <source>
        <strain evidence="1 2">DSM 44489</strain>
    </source>
</reference>
<sequence>MSHSVNLALLDSVIARMGGFEGFFDEQIEAFDIAISKLQTGWDGDAATAQATAHRRLMAAAKEIRDGVEDMRLAAQAAHSNYTEAIAANVAMWRS</sequence>
<protein>
    <submittedName>
        <fullName evidence="1">WXG100 family type VII secretion target</fullName>
    </submittedName>
</protein>
<dbReference type="EMBL" id="PJMW01000004">
    <property type="protein sequence ID" value="PKV76470.1"/>
    <property type="molecule type" value="Genomic_DNA"/>
</dbReference>
<dbReference type="AlphaFoldDB" id="A0A2N3V4C5"/>
<dbReference type="InterPro" id="IPR036689">
    <property type="entry name" value="ESAT-6-like_sf"/>
</dbReference>
<dbReference type="Proteomes" id="UP000233766">
    <property type="component" value="Unassembled WGS sequence"/>
</dbReference>
<accession>A0A2N3V4C5</accession>
<evidence type="ECO:0000313" key="2">
    <source>
        <dbReference type="Proteomes" id="UP000233766"/>
    </source>
</evidence>
<comment type="caution">
    <text evidence="1">The sequence shown here is derived from an EMBL/GenBank/DDBJ whole genome shotgun (WGS) entry which is preliminary data.</text>
</comment>
<dbReference type="OrthoDB" id="4556533at2"/>
<organism evidence="1 2">
    <name type="scientific">Nocardia fluminea</name>
    <dbReference type="NCBI Taxonomy" id="134984"/>
    <lineage>
        <taxon>Bacteria</taxon>
        <taxon>Bacillati</taxon>
        <taxon>Actinomycetota</taxon>
        <taxon>Actinomycetes</taxon>
        <taxon>Mycobacteriales</taxon>
        <taxon>Nocardiaceae</taxon>
        <taxon>Nocardia</taxon>
    </lineage>
</organism>
<name>A0A2N3V4C5_9NOCA</name>
<dbReference type="RefSeq" id="WP_056816765.1">
    <property type="nucleotide sequence ID" value="NZ_JBFAAM010000024.1"/>
</dbReference>
<dbReference type="Pfam" id="PF06013">
    <property type="entry name" value="WXG100"/>
    <property type="match status" value="1"/>
</dbReference>
<keyword evidence="2" id="KW-1185">Reference proteome</keyword>